<evidence type="ECO:0000313" key="2">
    <source>
        <dbReference type="Proteomes" id="UP000004810"/>
    </source>
</evidence>
<dbReference type="AlphaFoldDB" id="J9F640"/>
<dbReference type="EMBL" id="ADBV01001370">
    <property type="protein sequence ID" value="EJW84972.1"/>
    <property type="molecule type" value="Genomic_DNA"/>
</dbReference>
<name>J9F640_WUCBA</name>
<dbReference type="Proteomes" id="UP000004810">
    <property type="component" value="Unassembled WGS sequence"/>
</dbReference>
<evidence type="ECO:0000313" key="1">
    <source>
        <dbReference type="EMBL" id="EJW84972.1"/>
    </source>
</evidence>
<proteinExistence type="predicted"/>
<organism evidence="1 2">
    <name type="scientific">Wuchereria bancrofti</name>
    <dbReference type="NCBI Taxonomy" id="6293"/>
    <lineage>
        <taxon>Eukaryota</taxon>
        <taxon>Metazoa</taxon>
        <taxon>Ecdysozoa</taxon>
        <taxon>Nematoda</taxon>
        <taxon>Chromadorea</taxon>
        <taxon>Rhabditida</taxon>
        <taxon>Spirurina</taxon>
        <taxon>Spiruromorpha</taxon>
        <taxon>Filarioidea</taxon>
        <taxon>Onchocercidae</taxon>
        <taxon>Wuchereria</taxon>
    </lineage>
</organism>
<sequence>MQLIGVAEAIEQISRSPLTSKSDVDEQLKVLNASSIRSSEIVSQLEELKELVNLICEITQDHNLQTDIREQLNTTLQTAQELNKKIGKC</sequence>
<protein>
    <submittedName>
        <fullName evidence="1">Uncharacterized protein</fullName>
    </submittedName>
</protein>
<comment type="caution">
    <text evidence="1">The sequence shown here is derived from an EMBL/GenBank/DDBJ whole genome shotgun (WGS) entry which is preliminary data.</text>
</comment>
<reference evidence="2" key="1">
    <citation type="submission" date="2012-08" db="EMBL/GenBank/DDBJ databases">
        <title>The Genome Sequence of Wuchereria bancrofti.</title>
        <authorList>
            <person name="Nutman T.B."/>
            <person name="Fink D.L."/>
            <person name="Russ C."/>
            <person name="Young S."/>
            <person name="Zeng Q."/>
            <person name="Koehrsen M."/>
            <person name="Alvarado L."/>
            <person name="Berlin A."/>
            <person name="Chapman S.B."/>
            <person name="Chen Z."/>
            <person name="Freedman E."/>
            <person name="Gellesch M."/>
            <person name="Goldberg J."/>
            <person name="Griggs A."/>
            <person name="Gujja S."/>
            <person name="Heilman E.R."/>
            <person name="Heiman D."/>
            <person name="Hepburn T."/>
            <person name="Howarth C."/>
            <person name="Jen D."/>
            <person name="Larson L."/>
            <person name="Lewis B."/>
            <person name="Mehta T."/>
            <person name="Park D."/>
            <person name="Pearson M."/>
            <person name="Roberts A."/>
            <person name="Saif S."/>
            <person name="Shea T."/>
            <person name="Shenoy N."/>
            <person name="Sisk P."/>
            <person name="Stolte C."/>
            <person name="Sykes S."/>
            <person name="Walk T."/>
            <person name="White J."/>
            <person name="Yandava C."/>
            <person name="Haas B."/>
            <person name="Henn M.R."/>
            <person name="Nusbaum C."/>
            <person name="Birren B."/>
        </authorList>
    </citation>
    <scope>NUCLEOTIDE SEQUENCE [LARGE SCALE GENOMIC DNA]</scope>
    <source>
        <strain evidence="2">NA</strain>
    </source>
</reference>
<accession>J9F640</accession>
<gene>
    <name evidence="1" type="ORF">WUBG_04119</name>
</gene>